<dbReference type="PANTHER" id="PTHR44688:SF16">
    <property type="entry name" value="DNA-BINDING TRANSCRIPTIONAL ACTIVATOR DEVR_DOSR"/>
    <property type="match status" value="1"/>
</dbReference>
<reference evidence="5 6" key="1">
    <citation type="submission" date="2014-07" db="EMBL/GenBank/DDBJ databases">
        <title>Genome of Chryseobacterium soli DSM 19298.</title>
        <authorList>
            <person name="Stropko S.J."/>
            <person name="Pipes S.E."/>
            <person name="Newman J."/>
        </authorList>
    </citation>
    <scope>NUCLEOTIDE SEQUENCE [LARGE SCALE GENOMIC DNA]</scope>
    <source>
        <strain evidence="5 6">DSM 19298</strain>
    </source>
</reference>
<dbReference type="InterPro" id="IPR000792">
    <property type="entry name" value="Tscrpt_reg_LuxR_C"/>
</dbReference>
<gene>
    <name evidence="5" type="ORF">IW15_21095</name>
</gene>
<evidence type="ECO:0000256" key="1">
    <source>
        <dbReference type="ARBA" id="ARBA00023015"/>
    </source>
</evidence>
<protein>
    <submittedName>
        <fullName evidence="5">LuxR family transcriptional regulator</fullName>
    </submittedName>
</protein>
<sequence>MKNSEKKHSLIEVWDTYPGVRNASREILNTPSIERIIGEMFAVGEFYYYLLNLTNSTLSHHHENILKLHGLKEYPKNLKEVLDLTHPDDIPFVIKAEKTVIEKMAEIGFENQLYLKLSYCFRMKTANGNYEMFHHQAILTMEDETGQPIQAINIHTNINHITKENPYTVLVTGISPRNDFHQIKLCNFSQSTNFFENLTKRETEVLSFILKGFSASEIAKALILSEHTVRSHRKNILRKTNSKNSKELLKKAFEWGLL</sequence>
<dbReference type="SMART" id="SM00421">
    <property type="entry name" value="HTH_LUXR"/>
    <property type="match status" value="1"/>
</dbReference>
<evidence type="ECO:0000256" key="3">
    <source>
        <dbReference type="ARBA" id="ARBA00023163"/>
    </source>
</evidence>
<dbReference type="InterPro" id="IPR036388">
    <property type="entry name" value="WH-like_DNA-bd_sf"/>
</dbReference>
<keyword evidence="3" id="KW-0804">Transcription</keyword>
<evidence type="ECO:0000256" key="2">
    <source>
        <dbReference type="ARBA" id="ARBA00023125"/>
    </source>
</evidence>
<dbReference type="Gene3D" id="1.10.10.10">
    <property type="entry name" value="Winged helix-like DNA-binding domain superfamily/Winged helix DNA-binding domain"/>
    <property type="match status" value="1"/>
</dbReference>
<evidence type="ECO:0000313" key="5">
    <source>
        <dbReference type="EMBL" id="KFF10264.1"/>
    </source>
</evidence>
<dbReference type="Proteomes" id="UP000028705">
    <property type="component" value="Unassembled WGS sequence"/>
</dbReference>
<feature type="domain" description="HTH luxR-type" evidence="4">
    <location>
        <begin position="191"/>
        <end position="256"/>
    </location>
</feature>
<dbReference type="GO" id="GO:0006355">
    <property type="term" value="P:regulation of DNA-templated transcription"/>
    <property type="evidence" value="ECO:0007669"/>
    <property type="project" value="InterPro"/>
</dbReference>
<dbReference type="SUPFAM" id="SSF46894">
    <property type="entry name" value="C-terminal effector domain of the bipartite response regulators"/>
    <property type="match status" value="1"/>
</dbReference>
<name>A0A086A0Q0_9FLAO</name>
<dbReference type="InterPro" id="IPR016032">
    <property type="entry name" value="Sig_transdc_resp-reg_C-effctor"/>
</dbReference>
<dbReference type="CDD" id="cd06170">
    <property type="entry name" value="LuxR_C_like"/>
    <property type="match status" value="1"/>
</dbReference>
<evidence type="ECO:0000259" key="4">
    <source>
        <dbReference type="PROSITE" id="PS50043"/>
    </source>
</evidence>
<proteinExistence type="predicted"/>
<dbReference type="RefSeq" id="WP_034715087.1">
    <property type="nucleotide sequence ID" value="NZ_JAODPJ010000003.1"/>
</dbReference>
<dbReference type="PROSITE" id="PS00622">
    <property type="entry name" value="HTH_LUXR_1"/>
    <property type="match status" value="1"/>
</dbReference>
<dbReference type="PANTHER" id="PTHR44688">
    <property type="entry name" value="DNA-BINDING TRANSCRIPTIONAL ACTIVATOR DEVR_DOSR"/>
    <property type="match status" value="1"/>
</dbReference>
<dbReference type="eggNOG" id="COG2197">
    <property type="taxonomic scope" value="Bacteria"/>
</dbReference>
<dbReference type="Pfam" id="PF00196">
    <property type="entry name" value="GerE"/>
    <property type="match status" value="1"/>
</dbReference>
<keyword evidence="1" id="KW-0805">Transcription regulation</keyword>
<keyword evidence="2" id="KW-0238">DNA-binding</keyword>
<dbReference type="GO" id="GO:0003677">
    <property type="term" value="F:DNA binding"/>
    <property type="evidence" value="ECO:0007669"/>
    <property type="project" value="UniProtKB-KW"/>
</dbReference>
<dbReference type="Gene3D" id="3.30.450.20">
    <property type="entry name" value="PAS domain"/>
    <property type="match status" value="1"/>
</dbReference>
<organism evidence="5 6">
    <name type="scientific">Chryseobacterium soli</name>
    <dbReference type="NCBI Taxonomy" id="445961"/>
    <lineage>
        <taxon>Bacteria</taxon>
        <taxon>Pseudomonadati</taxon>
        <taxon>Bacteroidota</taxon>
        <taxon>Flavobacteriia</taxon>
        <taxon>Flavobacteriales</taxon>
        <taxon>Weeksellaceae</taxon>
        <taxon>Chryseobacterium group</taxon>
        <taxon>Chryseobacterium</taxon>
    </lineage>
</organism>
<comment type="caution">
    <text evidence="5">The sequence shown here is derived from an EMBL/GenBank/DDBJ whole genome shotgun (WGS) entry which is preliminary data.</text>
</comment>
<accession>A0A086A0Q0</accession>
<dbReference type="STRING" id="445961.IW15_21095"/>
<dbReference type="AlphaFoldDB" id="A0A086A0Q0"/>
<evidence type="ECO:0000313" key="6">
    <source>
        <dbReference type="Proteomes" id="UP000028705"/>
    </source>
</evidence>
<dbReference type="EMBL" id="JPRH01000012">
    <property type="protein sequence ID" value="KFF10264.1"/>
    <property type="molecule type" value="Genomic_DNA"/>
</dbReference>
<keyword evidence="6" id="KW-1185">Reference proteome</keyword>
<dbReference type="PROSITE" id="PS50043">
    <property type="entry name" value="HTH_LUXR_2"/>
    <property type="match status" value="1"/>
</dbReference>
<dbReference type="OrthoDB" id="965844at2"/>
<dbReference type="PRINTS" id="PR00038">
    <property type="entry name" value="HTHLUXR"/>
</dbReference>